<evidence type="ECO:0000256" key="3">
    <source>
        <dbReference type="ARBA" id="ARBA00022729"/>
    </source>
</evidence>
<keyword evidence="3" id="KW-0732">Signal</keyword>
<organism evidence="10 11">
    <name type="scientific">Aldrovandia affinis</name>
    <dbReference type="NCBI Taxonomy" id="143900"/>
    <lineage>
        <taxon>Eukaryota</taxon>
        <taxon>Metazoa</taxon>
        <taxon>Chordata</taxon>
        <taxon>Craniata</taxon>
        <taxon>Vertebrata</taxon>
        <taxon>Euteleostomi</taxon>
        <taxon>Actinopterygii</taxon>
        <taxon>Neopterygii</taxon>
        <taxon>Teleostei</taxon>
        <taxon>Notacanthiformes</taxon>
        <taxon>Halosauridae</taxon>
        <taxon>Aldrovandia</taxon>
    </lineage>
</organism>
<evidence type="ECO:0000259" key="9">
    <source>
        <dbReference type="PROSITE" id="PS50835"/>
    </source>
</evidence>
<keyword evidence="11" id="KW-1185">Reference proteome</keyword>
<dbReference type="InterPro" id="IPR003599">
    <property type="entry name" value="Ig_sub"/>
</dbReference>
<evidence type="ECO:0000256" key="5">
    <source>
        <dbReference type="ARBA" id="ARBA00023136"/>
    </source>
</evidence>
<dbReference type="Proteomes" id="UP001221898">
    <property type="component" value="Unassembled WGS sequence"/>
</dbReference>
<dbReference type="PANTHER" id="PTHR46841:SF4">
    <property type="entry name" value="SC:D189"/>
    <property type="match status" value="1"/>
</dbReference>
<comment type="caution">
    <text evidence="10">The sequence shown here is derived from an EMBL/GenBank/DDBJ whole genome shotgun (WGS) entry which is preliminary data.</text>
</comment>
<keyword evidence="5" id="KW-0472">Membrane</keyword>
<dbReference type="InterPro" id="IPR036179">
    <property type="entry name" value="Ig-like_dom_sf"/>
</dbReference>
<dbReference type="Pfam" id="PF07686">
    <property type="entry name" value="V-set"/>
    <property type="match status" value="1"/>
</dbReference>
<keyword evidence="7" id="KW-0325">Glycoprotein</keyword>
<dbReference type="PANTHER" id="PTHR46841">
    <property type="entry name" value="OX-2 MEMBRANE GLYCOPROTEIN"/>
    <property type="match status" value="1"/>
</dbReference>
<dbReference type="Gene3D" id="2.60.40.10">
    <property type="entry name" value="Immunoglobulins"/>
    <property type="match status" value="1"/>
</dbReference>
<dbReference type="EMBL" id="JAINUG010000638">
    <property type="protein sequence ID" value="KAJ8362561.1"/>
    <property type="molecule type" value="Genomic_DNA"/>
</dbReference>
<evidence type="ECO:0000313" key="10">
    <source>
        <dbReference type="EMBL" id="KAJ8362561.1"/>
    </source>
</evidence>
<dbReference type="InterPro" id="IPR047164">
    <property type="entry name" value="OX2G-like"/>
</dbReference>
<evidence type="ECO:0000256" key="7">
    <source>
        <dbReference type="ARBA" id="ARBA00023180"/>
    </source>
</evidence>
<protein>
    <recommendedName>
        <fullName evidence="9">Ig-like domain-containing protein</fullName>
    </recommendedName>
</protein>
<dbReference type="SUPFAM" id="SSF48726">
    <property type="entry name" value="Immunoglobulin"/>
    <property type="match status" value="1"/>
</dbReference>
<gene>
    <name evidence="10" type="ORF">AAFF_G00368090</name>
</gene>
<keyword evidence="8" id="KW-0393">Immunoglobulin domain</keyword>
<keyword evidence="4" id="KW-1133">Transmembrane helix</keyword>
<dbReference type="InterPro" id="IPR013106">
    <property type="entry name" value="Ig_V-set"/>
</dbReference>
<evidence type="ECO:0000313" key="11">
    <source>
        <dbReference type="Proteomes" id="UP001221898"/>
    </source>
</evidence>
<sequence>MGGTIPVFVHYYEDRNMALILGLASDAGTFPLRSCSHEAKLIAEGNKTAVSGRSSVLSCTYGLPQRVLQILWRKVSGRGNASDVASYAQPGEPVIEEPLRGRVSLSRTLDKTRLHLNPVKTEDEGCYTCEFQCLSEGSKSAVSCLMVYGMGKK</sequence>
<evidence type="ECO:0000256" key="8">
    <source>
        <dbReference type="ARBA" id="ARBA00023319"/>
    </source>
</evidence>
<dbReference type="InterPro" id="IPR013783">
    <property type="entry name" value="Ig-like_fold"/>
</dbReference>
<evidence type="ECO:0000256" key="4">
    <source>
        <dbReference type="ARBA" id="ARBA00022989"/>
    </source>
</evidence>
<evidence type="ECO:0000256" key="2">
    <source>
        <dbReference type="ARBA" id="ARBA00022692"/>
    </source>
</evidence>
<comment type="subcellular location">
    <subcellularLocation>
        <location evidence="1">Membrane</location>
        <topology evidence="1">Single-pass membrane protein</topology>
    </subcellularLocation>
</comment>
<dbReference type="AlphaFoldDB" id="A0AAD7R710"/>
<dbReference type="GO" id="GO:0098632">
    <property type="term" value="F:cell-cell adhesion mediator activity"/>
    <property type="evidence" value="ECO:0007669"/>
    <property type="project" value="InterPro"/>
</dbReference>
<reference evidence="10" key="1">
    <citation type="journal article" date="2023" name="Science">
        <title>Genome structures resolve the early diversification of teleost fishes.</title>
        <authorList>
            <person name="Parey E."/>
            <person name="Louis A."/>
            <person name="Montfort J."/>
            <person name="Bouchez O."/>
            <person name="Roques C."/>
            <person name="Iampietro C."/>
            <person name="Lluch J."/>
            <person name="Castinel A."/>
            <person name="Donnadieu C."/>
            <person name="Desvignes T."/>
            <person name="Floi Bucao C."/>
            <person name="Jouanno E."/>
            <person name="Wen M."/>
            <person name="Mejri S."/>
            <person name="Dirks R."/>
            <person name="Jansen H."/>
            <person name="Henkel C."/>
            <person name="Chen W.J."/>
            <person name="Zahm M."/>
            <person name="Cabau C."/>
            <person name="Klopp C."/>
            <person name="Thompson A.W."/>
            <person name="Robinson-Rechavi M."/>
            <person name="Braasch I."/>
            <person name="Lecointre G."/>
            <person name="Bobe J."/>
            <person name="Postlethwait J.H."/>
            <person name="Berthelot C."/>
            <person name="Roest Crollius H."/>
            <person name="Guiguen Y."/>
        </authorList>
    </citation>
    <scope>NUCLEOTIDE SEQUENCE</scope>
    <source>
        <strain evidence="10">NC1722</strain>
    </source>
</reference>
<dbReference type="InterPro" id="IPR007110">
    <property type="entry name" value="Ig-like_dom"/>
</dbReference>
<evidence type="ECO:0000256" key="1">
    <source>
        <dbReference type="ARBA" id="ARBA00004167"/>
    </source>
</evidence>
<dbReference type="PROSITE" id="PS50835">
    <property type="entry name" value="IG_LIKE"/>
    <property type="match status" value="1"/>
</dbReference>
<keyword evidence="6" id="KW-1015">Disulfide bond</keyword>
<dbReference type="GO" id="GO:0016020">
    <property type="term" value="C:membrane"/>
    <property type="evidence" value="ECO:0007669"/>
    <property type="project" value="UniProtKB-SubCell"/>
</dbReference>
<keyword evidence="2" id="KW-0812">Transmembrane</keyword>
<dbReference type="SMART" id="SM00409">
    <property type="entry name" value="IG"/>
    <property type="match status" value="1"/>
</dbReference>
<feature type="domain" description="Ig-like" evidence="9">
    <location>
        <begin position="31"/>
        <end position="143"/>
    </location>
</feature>
<accession>A0AAD7R710</accession>
<evidence type="ECO:0000256" key="6">
    <source>
        <dbReference type="ARBA" id="ARBA00023157"/>
    </source>
</evidence>
<name>A0AAD7R710_9TELE</name>
<proteinExistence type="predicted"/>